<feature type="region of interest" description="Disordered" evidence="1">
    <location>
        <begin position="24"/>
        <end position="99"/>
    </location>
</feature>
<dbReference type="Proteomes" id="UP000807115">
    <property type="component" value="Chromosome 6"/>
</dbReference>
<dbReference type="EMBL" id="CM027685">
    <property type="protein sequence ID" value="KAG0525941.1"/>
    <property type="molecule type" value="Genomic_DNA"/>
</dbReference>
<proteinExistence type="predicted"/>
<reference evidence="2" key="1">
    <citation type="journal article" date="2019" name="BMC Genomics">
        <title>A new reference genome for Sorghum bicolor reveals high levels of sequence similarity between sweet and grain genotypes: implications for the genetics of sugar metabolism.</title>
        <authorList>
            <person name="Cooper E.A."/>
            <person name="Brenton Z.W."/>
            <person name="Flinn B.S."/>
            <person name="Jenkins J."/>
            <person name="Shu S."/>
            <person name="Flowers D."/>
            <person name="Luo F."/>
            <person name="Wang Y."/>
            <person name="Xia P."/>
            <person name="Barry K."/>
            <person name="Daum C."/>
            <person name="Lipzen A."/>
            <person name="Yoshinaga Y."/>
            <person name="Schmutz J."/>
            <person name="Saski C."/>
            <person name="Vermerris W."/>
            <person name="Kresovich S."/>
        </authorList>
    </citation>
    <scope>NUCLEOTIDE SEQUENCE</scope>
</reference>
<evidence type="ECO:0000256" key="1">
    <source>
        <dbReference type="SAM" id="MobiDB-lite"/>
    </source>
</evidence>
<evidence type="ECO:0000313" key="3">
    <source>
        <dbReference type="Proteomes" id="UP000807115"/>
    </source>
</evidence>
<name>A0A921UCX2_SORBI</name>
<organism evidence="2 3">
    <name type="scientific">Sorghum bicolor</name>
    <name type="common">Sorghum</name>
    <name type="synonym">Sorghum vulgare</name>
    <dbReference type="NCBI Taxonomy" id="4558"/>
    <lineage>
        <taxon>Eukaryota</taxon>
        <taxon>Viridiplantae</taxon>
        <taxon>Streptophyta</taxon>
        <taxon>Embryophyta</taxon>
        <taxon>Tracheophyta</taxon>
        <taxon>Spermatophyta</taxon>
        <taxon>Magnoliopsida</taxon>
        <taxon>Liliopsida</taxon>
        <taxon>Poales</taxon>
        <taxon>Poaceae</taxon>
        <taxon>PACMAD clade</taxon>
        <taxon>Panicoideae</taxon>
        <taxon>Andropogonodae</taxon>
        <taxon>Andropogoneae</taxon>
        <taxon>Sorghinae</taxon>
        <taxon>Sorghum</taxon>
    </lineage>
</organism>
<accession>A0A921UCX2</accession>
<protein>
    <submittedName>
        <fullName evidence="2">Uncharacterized protein</fullName>
    </submittedName>
</protein>
<gene>
    <name evidence="2" type="ORF">BDA96_06G101600</name>
</gene>
<evidence type="ECO:0000313" key="2">
    <source>
        <dbReference type="EMBL" id="KAG0525941.1"/>
    </source>
</evidence>
<comment type="caution">
    <text evidence="2">The sequence shown here is derived from an EMBL/GenBank/DDBJ whole genome shotgun (WGS) entry which is preliminary data.</text>
</comment>
<reference evidence="2" key="2">
    <citation type="submission" date="2020-10" db="EMBL/GenBank/DDBJ databases">
        <authorList>
            <person name="Cooper E.A."/>
            <person name="Brenton Z.W."/>
            <person name="Flinn B.S."/>
            <person name="Jenkins J."/>
            <person name="Shu S."/>
            <person name="Flowers D."/>
            <person name="Luo F."/>
            <person name="Wang Y."/>
            <person name="Xia P."/>
            <person name="Barry K."/>
            <person name="Daum C."/>
            <person name="Lipzen A."/>
            <person name="Yoshinaga Y."/>
            <person name="Schmutz J."/>
            <person name="Saski C."/>
            <person name="Vermerris W."/>
            <person name="Kresovich S."/>
        </authorList>
    </citation>
    <scope>NUCLEOTIDE SEQUENCE</scope>
</reference>
<sequence>MAPTTILLDLNCTPPEDLDGEIIPGEGNSATIEGGDTGNSAAFDGGNAPAQDEGVNSIATENLDGRIIPGEGNSTAFEGGDTGNFAASEDDNAPAQDEGVNSVAVGAESHVRLRKWLTNT</sequence>
<dbReference type="AlphaFoldDB" id="A0A921UCX2"/>